<dbReference type="Proteomes" id="UP000825598">
    <property type="component" value="Chromosome"/>
</dbReference>
<name>A0ACD1FP55_MYCFR</name>
<sequence length="245" mass="27796">MLSGPEPDQATVSFRSSQGAEADTTDWENAPAVIAGSLAPWRTFRWWYGQRHYSGTYWSATQRDHVIYESRLELARLLYADFCPDVNSIVAQPFLIEAEVEGKRRKHVPDYLFGTPAGPVVVDVKPLHRTTAPKVSYTLAWTRRLVSSLGWHYEVWSEPPPIELANLRFLAGYRNEERMNRKVVEHLEGAQLHGLSIRQVISATTAWPESLVRASVLHLLWRGVVETDLHVPLQSTAILREGVTK</sequence>
<dbReference type="EMBL" id="CP081673">
    <property type="protein sequence ID" value="QZH68837.1"/>
    <property type="molecule type" value="Genomic_DNA"/>
</dbReference>
<gene>
    <name evidence="1" type="ORF">K6L26_01530</name>
</gene>
<reference evidence="1" key="1">
    <citation type="submission" date="2021-07" db="EMBL/GenBank/DDBJ databases">
        <title>Complete Genome Sequences of Mycobacterium farcinogenes Isolated from Clinical Specimens from Patients in Thailand.</title>
        <authorList>
            <person name="Sodsai P."/>
        </authorList>
    </citation>
    <scope>NUCLEOTIDE SEQUENCE</scope>
    <source>
        <strain evidence="1">BKK/CU-MFGFA-001</strain>
    </source>
</reference>
<accession>A0ACD1FP55</accession>
<organism evidence="1 2">
    <name type="scientific">Mycolicibacterium farcinogenes</name>
    <name type="common">Mycobacterium farcinogenes</name>
    <dbReference type="NCBI Taxonomy" id="1802"/>
    <lineage>
        <taxon>Bacteria</taxon>
        <taxon>Bacillati</taxon>
        <taxon>Actinomycetota</taxon>
        <taxon>Actinomycetes</taxon>
        <taxon>Mycobacteriales</taxon>
        <taxon>Mycobacteriaceae</taxon>
        <taxon>Mycolicibacterium</taxon>
    </lineage>
</organism>
<keyword evidence="2" id="KW-1185">Reference proteome</keyword>
<evidence type="ECO:0000313" key="1">
    <source>
        <dbReference type="EMBL" id="QZH68837.1"/>
    </source>
</evidence>
<evidence type="ECO:0000313" key="2">
    <source>
        <dbReference type="Proteomes" id="UP000825598"/>
    </source>
</evidence>
<proteinExistence type="predicted"/>
<protein>
    <submittedName>
        <fullName evidence="1">TnsA-like heteromeric transposase endonuclease subunit</fullName>
    </submittedName>
</protein>